<protein>
    <submittedName>
        <fullName evidence="2">Uncharacterized protein</fullName>
    </submittedName>
</protein>
<reference evidence="2 3" key="1">
    <citation type="journal article" date="2018" name="Science">
        <title>The opium poppy genome and morphinan production.</title>
        <authorList>
            <person name="Guo L."/>
            <person name="Winzer T."/>
            <person name="Yang X."/>
            <person name="Li Y."/>
            <person name="Ning Z."/>
            <person name="He Z."/>
            <person name="Teodor R."/>
            <person name="Lu Y."/>
            <person name="Bowser T.A."/>
            <person name="Graham I.A."/>
            <person name="Ye K."/>
        </authorList>
    </citation>
    <scope>NUCLEOTIDE SEQUENCE [LARGE SCALE GENOMIC DNA]</scope>
    <source>
        <strain evidence="3">cv. HN1</strain>
        <tissue evidence="2">Leaves</tissue>
    </source>
</reference>
<organism evidence="2 3">
    <name type="scientific">Papaver somniferum</name>
    <name type="common">Opium poppy</name>
    <dbReference type="NCBI Taxonomy" id="3469"/>
    <lineage>
        <taxon>Eukaryota</taxon>
        <taxon>Viridiplantae</taxon>
        <taxon>Streptophyta</taxon>
        <taxon>Embryophyta</taxon>
        <taxon>Tracheophyta</taxon>
        <taxon>Spermatophyta</taxon>
        <taxon>Magnoliopsida</taxon>
        <taxon>Ranunculales</taxon>
        <taxon>Papaveraceae</taxon>
        <taxon>Papaveroideae</taxon>
        <taxon>Papaver</taxon>
    </lineage>
</organism>
<evidence type="ECO:0000313" key="2">
    <source>
        <dbReference type="EMBL" id="RZC63613.1"/>
    </source>
</evidence>
<sequence length="97" mass="10968">MCLSKASFKQLSPVIEAIINLQYEIKFKYKSYSCNKKPNAAAYYLAECGAKKFKKMKLGRALAWGMQYAYSKFTDQQEMRSPGNNSWSGRIGFSAGV</sequence>
<accession>A0A4Y7JR99</accession>
<dbReference type="EMBL" id="CM010719">
    <property type="protein sequence ID" value="RZC63613.1"/>
    <property type="molecule type" value="Genomic_DNA"/>
</dbReference>
<dbReference type="Proteomes" id="UP000316621">
    <property type="component" value="Chromosome 5"/>
</dbReference>
<keyword evidence="3" id="KW-1185">Reference proteome</keyword>
<evidence type="ECO:0000313" key="3">
    <source>
        <dbReference type="Proteomes" id="UP000316621"/>
    </source>
</evidence>
<gene>
    <name evidence="2" type="ORF">C5167_025368</name>
</gene>
<proteinExistence type="predicted"/>
<name>A0A4Y7JR99_PAPSO</name>
<dbReference type="Gramene" id="RZC63613">
    <property type="protein sequence ID" value="RZC63613"/>
    <property type="gene ID" value="C5167_025368"/>
</dbReference>
<evidence type="ECO:0000256" key="1">
    <source>
        <dbReference type="SAM" id="MobiDB-lite"/>
    </source>
</evidence>
<dbReference type="AlphaFoldDB" id="A0A4Y7JR99"/>
<feature type="region of interest" description="Disordered" evidence="1">
    <location>
        <begin position="78"/>
        <end position="97"/>
    </location>
</feature>